<evidence type="ECO:0000313" key="2">
    <source>
        <dbReference type="Proteomes" id="UP000276953"/>
    </source>
</evidence>
<dbReference type="Proteomes" id="UP000276953">
    <property type="component" value="Unassembled WGS sequence"/>
</dbReference>
<proteinExistence type="predicted"/>
<dbReference type="EMBL" id="RYFC01000001">
    <property type="protein sequence ID" value="RTZ49381.1"/>
    <property type="molecule type" value="Genomic_DNA"/>
</dbReference>
<organism evidence="1 2">
    <name type="scientific">Chryseobacterium arthrosphaerae</name>
    <dbReference type="NCBI Taxonomy" id="651561"/>
    <lineage>
        <taxon>Bacteria</taxon>
        <taxon>Pseudomonadati</taxon>
        <taxon>Bacteroidota</taxon>
        <taxon>Flavobacteriia</taxon>
        <taxon>Flavobacteriales</taxon>
        <taxon>Weeksellaceae</taxon>
        <taxon>Chryseobacterium group</taxon>
        <taxon>Chryseobacterium</taxon>
    </lineage>
</organism>
<sequence length="172" mass="18323">MIKWEQDITLYRLPLPATYFFQSEYPANFNPTVTFNSTGHGTAQGGFMAADPGSGKEIIDRAKEVSILPVNEHSGAAGLAGFDQSMDYPGLHISNNATTDKLLFYTAGSGYTTLSTNLFAGKKPFVAGSSWLNAAGATASNPLAKVWLDGNESIYNNTLGNVNTGNTAVFLE</sequence>
<reference evidence="1 2" key="1">
    <citation type="submission" date="2018-12" db="EMBL/GenBank/DDBJ databases">
        <title>Draft Genome Sequence of Chryseobacterium arthrosphaerae strain ED882-96 Isolated from the Blood of a Patient with Liver Cirrhosis in Taiwan.</title>
        <authorList>
            <person name="Lin J.-N."/>
            <person name="Lai C.-H."/>
            <person name="Yang C.-H."/>
            <person name="Huang Y.-H."/>
        </authorList>
    </citation>
    <scope>NUCLEOTIDE SEQUENCE [LARGE SCALE GENOMIC DNA]</scope>
    <source>
        <strain evidence="1 2">ED882-96</strain>
    </source>
</reference>
<name>A0A3S0VJ04_9FLAO</name>
<evidence type="ECO:0000313" key="1">
    <source>
        <dbReference type="EMBL" id="RTZ49381.1"/>
    </source>
</evidence>
<comment type="caution">
    <text evidence="1">The sequence shown here is derived from an EMBL/GenBank/DDBJ whole genome shotgun (WGS) entry which is preliminary data.</text>
</comment>
<dbReference type="AlphaFoldDB" id="A0A3S0VJ04"/>
<accession>A0A3S0VJ04</accession>
<gene>
    <name evidence="1" type="ORF">EJ377_01620</name>
</gene>
<protein>
    <submittedName>
        <fullName evidence="1">Uncharacterized protein</fullName>
    </submittedName>
</protein>